<protein>
    <recommendedName>
        <fullName evidence="4">Thioredoxin domain-containing protein</fullName>
    </recommendedName>
</protein>
<dbReference type="Proteomes" id="UP000614601">
    <property type="component" value="Unassembled WGS sequence"/>
</dbReference>
<dbReference type="OrthoDB" id="10257948at2759"/>
<name>A0A811KSN9_9BILA</name>
<evidence type="ECO:0008006" key="4">
    <source>
        <dbReference type="Google" id="ProtNLM"/>
    </source>
</evidence>
<feature type="coiled-coil region" evidence="1">
    <location>
        <begin position="10"/>
        <end position="55"/>
    </location>
</feature>
<proteinExistence type="predicted"/>
<dbReference type="EMBL" id="CAJFCW020000004">
    <property type="protein sequence ID" value="CAG9110619.1"/>
    <property type="molecule type" value="Genomic_DNA"/>
</dbReference>
<keyword evidence="1" id="KW-0175">Coiled coil</keyword>
<comment type="caution">
    <text evidence="2">The sequence shown here is derived from an EMBL/GenBank/DDBJ whole genome shotgun (WGS) entry which is preliminary data.</text>
</comment>
<dbReference type="Proteomes" id="UP000783686">
    <property type="component" value="Unassembled WGS sequence"/>
</dbReference>
<evidence type="ECO:0000256" key="1">
    <source>
        <dbReference type="SAM" id="Coils"/>
    </source>
</evidence>
<reference evidence="2" key="1">
    <citation type="submission" date="2020-09" db="EMBL/GenBank/DDBJ databases">
        <authorList>
            <person name="Kikuchi T."/>
        </authorList>
    </citation>
    <scope>NUCLEOTIDE SEQUENCE</scope>
    <source>
        <strain evidence="2">SH1</strain>
    </source>
</reference>
<dbReference type="InterPro" id="IPR036249">
    <property type="entry name" value="Thioredoxin-like_sf"/>
</dbReference>
<gene>
    <name evidence="2" type="ORF">BOKJ2_LOCUS7680</name>
</gene>
<dbReference type="EMBL" id="CAJFDH010000004">
    <property type="protein sequence ID" value="CAD5218470.1"/>
    <property type="molecule type" value="Genomic_DNA"/>
</dbReference>
<accession>A0A811KSN9</accession>
<organism evidence="2 3">
    <name type="scientific">Bursaphelenchus okinawaensis</name>
    <dbReference type="NCBI Taxonomy" id="465554"/>
    <lineage>
        <taxon>Eukaryota</taxon>
        <taxon>Metazoa</taxon>
        <taxon>Ecdysozoa</taxon>
        <taxon>Nematoda</taxon>
        <taxon>Chromadorea</taxon>
        <taxon>Rhabditida</taxon>
        <taxon>Tylenchina</taxon>
        <taxon>Tylenchomorpha</taxon>
        <taxon>Aphelenchoidea</taxon>
        <taxon>Aphelenchoididae</taxon>
        <taxon>Bursaphelenchus</taxon>
    </lineage>
</organism>
<evidence type="ECO:0000313" key="2">
    <source>
        <dbReference type="EMBL" id="CAD5218470.1"/>
    </source>
</evidence>
<evidence type="ECO:0000313" key="3">
    <source>
        <dbReference type="Proteomes" id="UP000614601"/>
    </source>
</evidence>
<dbReference type="SUPFAM" id="SSF52833">
    <property type="entry name" value="Thioredoxin-like"/>
    <property type="match status" value="1"/>
</dbReference>
<dbReference type="Gene3D" id="3.40.30.10">
    <property type="entry name" value="Glutaredoxin"/>
    <property type="match status" value="1"/>
</dbReference>
<dbReference type="PANTHER" id="PTHR21148">
    <property type="entry name" value="THIOREDOXIN DOMAIN-CONTAINING PROTEIN 9"/>
    <property type="match status" value="1"/>
</dbReference>
<sequence length="215" mass="24565">MTEQLAAHLLNAAKVVEQKLDAELDRLENLGDDEMEEIRRKRMAEMKKAQDKKAELVGSGHGKLTELANEREFFDARKKTSKMICYFYGQQTEKHQAVEKVLNNLAQQHFFTRFVCLNAERSPFLVERLKLQSFPVIAIVLGDKIGDYIRLADKLNDSVQSLEHYIEKRLFEAKVITECRSEPPKAAKAKTIFGMAPPKRGIRGGRHDESDDEGC</sequence>
<keyword evidence="3" id="KW-1185">Reference proteome</keyword>
<dbReference type="AlphaFoldDB" id="A0A811KSN9"/>